<name>A7S0U1_NEMVE</name>
<feature type="region of interest" description="Disordered" evidence="1">
    <location>
        <begin position="162"/>
        <end position="195"/>
    </location>
</feature>
<reference evidence="2 3" key="1">
    <citation type="journal article" date="2007" name="Science">
        <title>Sea anemone genome reveals ancestral eumetazoan gene repertoire and genomic organization.</title>
        <authorList>
            <person name="Putnam N.H."/>
            <person name="Srivastava M."/>
            <person name="Hellsten U."/>
            <person name="Dirks B."/>
            <person name="Chapman J."/>
            <person name="Salamov A."/>
            <person name="Terry A."/>
            <person name="Shapiro H."/>
            <person name="Lindquist E."/>
            <person name="Kapitonov V.V."/>
            <person name="Jurka J."/>
            <person name="Genikhovich G."/>
            <person name="Grigoriev I.V."/>
            <person name="Lucas S.M."/>
            <person name="Steele R.E."/>
            <person name="Finnerty J.R."/>
            <person name="Technau U."/>
            <person name="Martindale M.Q."/>
            <person name="Rokhsar D.S."/>
        </authorList>
    </citation>
    <scope>NUCLEOTIDE SEQUENCE [LARGE SCALE GENOMIC DNA]</scope>
    <source>
        <strain evidence="3">CH2 X CH6</strain>
    </source>
</reference>
<dbReference type="InParanoid" id="A7S0U1"/>
<protein>
    <submittedName>
        <fullName evidence="2">Uncharacterized protein</fullName>
    </submittedName>
</protein>
<accession>A7S0U1</accession>
<evidence type="ECO:0000313" key="3">
    <source>
        <dbReference type="Proteomes" id="UP000001593"/>
    </source>
</evidence>
<sequence>MLLGQLWVELEKRFGSPAIISNSLLERLKIAARFSENQPEKLQQFADLCADVESQVEQLPSLACLNFAKEMQPVIKKLPKSICAKWEKEIGNFSDANGGAYLPFEAPMALEKSTTCSHAATRERKSDAGQGAIGTAVYLRLVNELKKASVSLVYSQARDAPANPTIKPNQQTTPRAMWSSPCSTSRTKGYERDRHRDIPSQLDELIVINAVKSSLDDCSTLWLTLRVHCTLRCLGTAYMFINHVHVHQPRTRSSTTYTFINHVHVHQARTCASSTYMFINHVHVHQPRTCASTTHMFINHVHVHQARTCSSSTYMFIKHVHVYQARILIPAKIDTVGLGGTINVLYVCNGCTNRRLSFEGSLAVEDGVWHNRGHFSKNGSFIVKNYMTQGLLWYGNKSMRGEITEEEEGEELYHGTAKSMEGVLAEECYGQAKEEGCDIICVWQDGDSSSKKSVHNVYGEEPPQRVYKCGGHVGRSHGNNLKDFAKQKAFTSTHISKWKELFPEMENLKCHCTRHSKNCGCFSKQFLKNARVNHFCCLQQCDSPEEYARRMRALSQHHVVDKHSWEGGNCGFHPETVCSCGECKDEFELKCEGIPYSTKNKLSCPFHLLAYQLECELRVADAKSVIHPEMGRGHSNQCEAHFNVLPHFRAKDQSLNR</sequence>
<dbReference type="AlphaFoldDB" id="A7S0U1"/>
<dbReference type="HOGENOM" id="CLU_417568_0_0_1"/>
<gene>
    <name evidence="2" type="ORF">NEMVEDRAFT_v1g205056</name>
</gene>
<feature type="compositionally biased region" description="Polar residues" evidence="1">
    <location>
        <begin position="166"/>
        <end position="187"/>
    </location>
</feature>
<dbReference type="STRING" id="45351.A7S0U1"/>
<dbReference type="EMBL" id="DS469562">
    <property type="protein sequence ID" value="EDO42603.1"/>
    <property type="molecule type" value="Genomic_DNA"/>
</dbReference>
<dbReference type="PANTHER" id="PTHR34485">
    <property type="entry name" value="PROLINE-RICH, LACRIMAL 1"/>
    <property type="match status" value="1"/>
</dbReference>
<keyword evidence="3" id="KW-1185">Reference proteome</keyword>
<evidence type="ECO:0000313" key="2">
    <source>
        <dbReference type="EMBL" id="EDO42603.1"/>
    </source>
</evidence>
<evidence type="ECO:0000256" key="1">
    <source>
        <dbReference type="SAM" id="MobiDB-lite"/>
    </source>
</evidence>
<proteinExistence type="predicted"/>
<dbReference type="Proteomes" id="UP000001593">
    <property type="component" value="Unassembled WGS sequence"/>
</dbReference>
<dbReference type="PANTHER" id="PTHR34485:SF2">
    <property type="entry name" value="PROLINE RICH, LACRIMAL 1"/>
    <property type="match status" value="1"/>
</dbReference>
<dbReference type="eggNOG" id="ENOG502RZMF">
    <property type="taxonomic scope" value="Eukaryota"/>
</dbReference>
<organism evidence="2 3">
    <name type="scientific">Nematostella vectensis</name>
    <name type="common">Starlet sea anemone</name>
    <dbReference type="NCBI Taxonomy" id="45351"/>
    <lineage>
        <taxon>Eukaryota</taxon>
        <taxon>Metazoa</taxon>
        <taxon>Cnidaria</taxon>
        <taxon>Anthozoa</taxon>
        <taxon>Hexacorallia</taxon>
        <taxon>Actiniaria</taxon>
        <taxon>Edwardsiidae</taxon>
        <taxon>Nematostella</taxon>
    </lineage>
</organism>